<gene>
    <name evidence="2" type="ORF">N180_01125</name>
</gene>
<name>A0A081PC43_9SPHI</name>
<proteinExistence type="predicted"/>
<organism evidence="2 3">
    <name type="scientific">Pedobacter antarcticus 4BY</name>
    <dbReference type="NCBI Taxonomy" id="1358423"/>
    <lineage>
        <taxon>Bacteria</taxon>
        <taxon>Pseudomonadati</taxon>
        <taxon>Bacteroidota</taxon>
        <taxon>Sphingobacteriia</taxon>
        <taxon>Sphingobacteriales</taxon>
        <taxon>Sphingobacteriaceae</taxon>
        <taxon>Pedobacter</taxon>
    </lineage>
</organism>
<feature type="domain" description="Copper-binding protein MbnP-like" evidence="1">
    <location>
        <begin position="41"/>
        <end position="245"/>
    </location>
</feature>
<reference evidence="2 3" key="1">
    <citation type="journal article" date="1992" name="Int. J. Syst. Bacteriol.">
        <title>Sphingobacterium antarcticus sp. nov. a Psychrotrophic Bacterium from the Soils of Schirmacher Oasis, Antarctica.</title>
        <authorList>
            <person name="Shivaji S."/>
            <person name="Ray M.K."/>
            <person name="Rao N.S."/>
            <person name="Saiserr L."/>
            <person name="Jagannadham M.V."/>
            <person name="Kumar G.S."/>
            <person name="Reddy G."/>
            <person name="Bhargava P.M."/>
        </authorList>
    </citation>
    <scope>NUCLEOTIDE SEQUENCE [LARGE SCALE GENOMIC DNA]</scope>
    <source>
        <strain evidence="2 3">4BY</strain>
    </source>
</reference>
<evidence type="ECO:0000313" key="3">
    <source>
        <dbReference type="Proteomes" id="UP000028007"/>
    </source>
</evidence>
<keyword evidence="3" id="KW-1185">Reference proteome</keyword>
<dbReference type="InterPro" id="IPR046863">
    <property type="entry name" value="MbnP-like_dom"/>
</dbReference>
<dbReference type="Pfam" id="PF20243">
    <property type="entry name" value="MbnP"/>
    <property type="match status" value="1"/>
</dbReference>
<dbReference type="EMBL" id="JNFF01000117">
    <property type="protein sequence ID" value="KEQ28266.1"/>
    <property type="molecule type" value="Genomic_DNA"/>
</dbReference>
<comment type="caution">
    <text evidence="2">The sequence shown here is derived from an EMBL/GenBank/DDBJ whole genome shotgun (WGS) entry which is preliminary data.</text>
</comment>
<dbReference type="Proteomes" id="UP000028007">
    <property type="component" value="Unassembled WGS sequence"/>
</dbReference>
<dbReference type="AlphaFoldDB" id="A0A081PC43"/>
<sequence length="274" mass="29888">MAKFINIKKMKKLLSIIGLSALLFTSCSKDNDTILVEADGKATVSFDAVFGIQDFALNKNFTLGTNTLNFNKLRYWVSNVVLVNSKNEEYKVPSSYYLIEETGAINLTGVNNDLPTTIYPATKREDVVLKEIPVGDYKSIKFSIGVEQKYNDNLSLQTGELSQLNGMTNVSWMWLTSYIYSSLGGTVTNGTTSKTLKVETGLNANYKTVTLDFPATVRISSSKATSIVLNADISKSIDGLDVYTTNTVGGSQATAMTTVATNYSTKVFSVKSVN</sequence>
<dbReference type="PROSITE" id="PS51257">
    <property type="entry name" value="PROKAR_LIPOPROTEIN"/>
    <property type="match status" value="1"/>
</dbReference>
<evidence type="ECO:0000259" key="1">
    <source>
        <dbReference type="Pfam" id="PF20243"/>
    </source>
</evidence>
<protein>
    <recommendedName>
        <fullName evidence="1">Copper-binding protein MbnP-like domain-containing protein</fullName>
    </recommendedName>
</protein>
<accession>A0A081PC43</accession>
<dbReference type="eggNOG" id="ENOG502ZA37">
    <property type="taxonomic scope" value="Bacteria"/>
</dbReference>
<evidence type="ECO:0000313" key="2">
    <source>
        <dbReference type="EMBL" id="KEQ28266.1"/>
    </source>
</evidence>